<dbReference type="RefSeq" id="WP_165058391.1">
    <property type="nucleotide sequence ID" value="NZ_CP072829.1"/>
</dbReference>
<evidence type="ECO:0000313" key="4">
    <source>
        <dbReference type="Proteomes" id="UP000636394"/>
    </source>
</evidence>
<dbReference type="Gene3D" id="2.10.260.10">
    <property type="match status" value="1"/>
</dbReference>
<dbReference type="EMBL" id="WPCR01000008">
    <property type="protein sequence ID" value="NHM14525.1"/>
    <property type="molecule type" value="Genomic_DNA"/>
</dbReference>
<dbReference type="Pfam" id="PF04014">
    <property type="entry name" value="MazE_antitoxin"/>
    <property type="match status" value="1"/>
</dbReference>
<dbReference type="Proteomes" id="UP000671910">
    <property type="component" value="Chromosome"/>
</dbReference>
<reference evidence="2 4" key="1">
    <citation type="submission" date="2019-11" db="EMBL/GenBank/DDBJ databases">
        <title>Eggerthellaceae novel genus isolated from the rectal contents of marmort.</title>
        <authorList>
            <person name="Zhang G."/>
        </authorList>
    </citation>
    <scope>NUCLEOTIDE SEQUENCE [LARGE SCALE GENOMIC DNA]</scope>
    <source>
        <strain evidence="4">zg-886</strain>
        <strain evidence="2">Zg-886</strain>
    </source>
</reference>
<dbReference type="Proteomes" id="UP000636394">
    <property type="component" value="Unassembled WGS sequence"/>
</dbReference>
<feature type="domain" description="SpoVT-AbrB" evidence="1">
    <location>
        <begin position="9"/>
        <end position="43"/>
    </location>
</feature>
<evidence type="ECO:0000313" key="3">
    <source>
        <dbReference type="EMBL" id="QTU83814.1"/>
    </source>
</evidence>
<reference evidence="3" key="2">
    <citation type="submission" date="2021-04" db="EMBL/GenBank/DDBJ databases">
        <title>Novel species in family Eggerthellaceae.</title>
        <authorList>
            <person name="Zhang G."/>
        </authorList>
    </citation>
    <scope>NUCLEOTIDE SEQUENCE</scope>
    <source>
        <strain evidence="3">Zg-886</strain>
    </source>
</reference>
<dbReference type="InterPro" id="IPR037914">
    <property type="entry name" value="SpoVT-AbrB_sf"/>
</dbReference>
<gene>
    <name evidence="2" type="ORF">GMI68_07070</name>
    <name evidence="3" type="ORF">J7S26_05360</name>
</gene>
<organism evidence="3 5">
    <name type="scientific">Xiamenia xianingshaonis</name>
    <dbReference type="NCBI Taxonomy" id="2682776"/>
    <lineage>
        <taxon>Bacteria</taxon>
        <taxon>Bacillati</taxon>
        <taxon>Actinomycetota</taxon>
        <taxon>Coriobacteriia</taxon>
        <taxon>Eggerthellales</taxon>
        <taxon>Eggerthellaceae</taxon>
        <taxon>Xiamenia</taxon>
    </lineage>
</organism>
<dbReference type="GO" id="GO:0003677">
    <property type="term" value="F:DNA binding"/>
    <property type="evidence" value="ECO:0007669"/>
    <property type="project" value="UniProtKB-KW"/>
</dbReference>
<dbReference type="AlphaFoldDB" id="A0A9E6STX4"/>
<name>A0A9E6STX4_9ACTN</name>
<sequence>MLSELKDRFQVTIPRPLVRELGLECGDMFDVYIEDGTIRLVPVVVYSKAEATELEALAAQAREAALGASEHAYDDAEDAAADYRELD</sequence>
<protein>
    <submittedName>
        <fullName evidence="3">AbrB/MazE/SpoVT family DNA-binding domain-containing protein</fullName>
    </submittedName>
</protein>
<keyword evidence="3" id="KW-0238">DNA-binding</keyword>
<dbReference type="KEGG" id="ebz:J7S26_05360"/>
<evidence type="ECO:0000313" key="5">
    <source>
        <dbReference type="Proteomes" id="UP000671910"/>
    </source>
</evidence>
<dbReference type="EMBL" id="CP072829">
    <property type="protein sequence ID" value="QTU83814.1"/>
    <property type="molecule type" value="Genomic_DNA"/>
</dbReference>
<evidence type="ECO:0000313" key="2">
    <source>
        <dbReference type="EMBL" id="NHM14525.1"/>
    </source>
</evidence>
<evidence type="ECO:0000259" key="1">
    <source>
        <dbReference type="Pfam" id="PF04014"/>
    </source>
</evidence>
<dbReference type="SUPFAM" id="SSF89447">
    <property type="entry name" value="AbrB/MazE/MraZ-like"/>
    <property type="match status" value="1"/>
</dbReference>
<keyword evidence="4" id="KW-1185">Reference proteome</keyword>
<accession>A0A9E6STX4</accession>
<proteinExistence type="predicted"/>
<dbReference type="InterPro" id="IPR007159">
    <property type="entry name" value="SpoVT-AbrB_dom"/>
</dbReference>